<comment type="catalytic activity">
    <reaction evidence="1 5">
        <text>L-alanine = D-alanine</text>
        <dbReference type="Rhea" id="RHEA:20249"/>
        <dbReference type="ChEBI" id="CHEBI:57416"/>
        <dbReference type="ChEBI" id="CHEBI:57972"/>
        <dbReference type="EC" id="5.1.1.1"/>
    </reaction>
</comment>
<dbReference type="InterPro" id="IPR001608">
    <property type="entry name" value="Ala_racemase_N"/>
</dbReference>
<evidence type="ECO:0000313" key="9">
    <source>
        <dbReference type="EMBL" id="EED35234.1"/>
    </source>
</evidence>
<sequence>MSRPTLLSIDLDALVHNAKLCQSLAAPSRFMAVIKADAYGHGAVPCARALRGIADAFAVALVEEAVELRAAGISEPILVMEGLFSADDMRHIVEHKLWPVIHSRHQLDYLSPEHHGTPLWLKIDTGMHRLGIEPEKLPQMLSRIRELGFSDITLMSHLGDAENPDTALSQRQIDAWQNITGQHSSVTSLCNSAAVAQRSVPESSWVRAGYMLYGGQTTPNPLPLKPVMSFQSAVMALRTIAAGETVGYGGRWCAQRPSVIATVAAGYADGYPRSAEDGTPVNIGGEIAPLVGRVSMDMVTVDVTDLPGVKIGTPALLWGASPTIDDVANRAGTIGYELTARMPPRTPRTYG</sequence>
<accession>B8KSD9</accession>
<comment type="function">
    <text evidence="5">Catalyzes the interconversion of L-alanine and D-alanine. May also act on other amino acids.</text>
</comment>
<dbReference type="InterPro" id="IPR020622">
    <property type="entry name" value="Ala_racemase_pyridoxalP-BS"/>
</dbReference>
<feature type="active site" description="Proton acceptor; specific for D-alanine" evidence="5">
    <location>
        <position position="35"/>
    </location>
</feature>
<dbReference type="PANTHER" id="PTHR30511:SF0">
    <property type="entry name" value="ALANINE RACEMASE, CATABOLIC-RELATED"/>
    <property type="match status" value="1"/>
</dbReference>
<dbReference type="STRING" id="565045.NOR51B_1179"/>
<dbReference type="GO" id="GO:0008784">
    <property type="term" value="F:alanine racemase activity"/>
    <property type="evidence" value="ECO:0007669"/>
    <property type="project" value="UniProtKB-UniRule"/>
</dbReference>
<evidence type="ECO:0000259" key="8">
    <source>
        <dbReference type="SMART" id="SM01005"/>
    </source>
</evidence>
<dbReference type="Pfam" id="PF01168">
    <property type="entry name" value="Ala_racemase_N"/>
    <property type="match status" value="1"/>
</dbReference>
<evidence type="ECO:0000256" key="5">
    <source>
        <dbReference type="HAMAP-Rule" id="MF_01201"/>
    </source>
</evidence>
<keyword evidence="3 5" id="KW-0663">Pyridoxal phosphate</keyword>
<feature type="modified residue" description="N6-(pyridoxal phosphate)lysine" evidence="5 6">
    <location>
        <position position="35"/>
    </location>
</feature>
<dbReference type="InterPro" id="IPR011079">
    <property type="entry name" value="Ala_racemase_C"/>
</dbReference>
<dbReference type="PROSITE" id="PS00395">
    <property type="entry name" value="ALANINE_RACEMASE"/>
    <property type="match status" value="1"/>
</dbReference>
<reference evidence="10" key="1">
    <citation type="journal article" date="2013" name="BMC Microbiol.">
        <title>Taxonomy and evolution of bacteriochlorophyll a-containing members of the OM60/NOR5 clade of marine gammaproteobacteria: description of Luminiphilus syltensis gen. nov., sp. nov., reclassification of Haliea rubra as Pseudohaliea rubra gen. nov., comb. nov., and emendation of Chromatocurvus halotolerans.</title>
        <authorList>
            <person name="Spring S."/>
            <person name="Riedel T."/>
            <person name="Sproer C."/>
            <person name="Yan S."/>
            <person name="Harder J."/>
            <person name="Fuchs B.M."/>
        </authorList>
    </citation>
    <scope>NUCLEOTIDE SEQUENCE [LARGE SCALE GENOMIC DNA]</scope>
    <source>
        <strain evidence="10">NOR51-B</strain>
    </source>
</reference>
<name>B8KSD9_9GAMM</name>
<evidence type="ECO:0000256" key="2">
    <source>
        <dbReference type="ARBA" id="ARBA00001933"/>
    </source>
</evidence>
<dbReference type="HOGENOM" id="CLU_028393_1_0_6"/>
<dbReference type="InterPro" id="IPR009006">
    <property type="entry name" value="Ala_racemase/Decarboxylase_C"/>
</dbReference>
<evidence type="ECO:0000256" key="1">
    <source>
        <dbReference type="ARBA" id="ARBA00000316"/>
    </source>
</evidence>
<dbReference type="SMART" id="SM01005">
    <property type="entry name" value="Ala_racemase_C"/>
    <property type="match status" value="1"/>
</dbReference>
<dbReference type="Proteomes" id="UP000004699">
    <property type="component" value="Unassembled WGS sequence"/>
</dbReference>
<dbReference type="InterPro" id="IPR000821">
    <property type="entry name" value="Ala_racemase"/>
</dbReference>
<protein>
    <recommendedName>
        <fullName evidence="5">Alanine racemase</fullName>
        <ecNumber evidence="5">5.1.1.1</ecNumber>
    </recommendedName>
</protein>
<dbReference type="Gene3D" id="2.40.37.10">
    <property type="entry name" value="Lyase, Ornithine Decarboxylase, Chain A, domain 1"/>
    <property type="match status" value="1"/>
</dbReference>
<dbReference type="RefSeq" id="WP_009019980.1">
    <property type="nucleotide sequence ID" value="NZ_DS999411.1"/>
</dbReference>
<dbReference type="Pfam" id="PF00842">
    <property type="entry name" value="Ala_racemase_C"/>
    <property type="match status" value="1"/>
</dbReference>
<evidence type="ECO:0000313" key="10">
    <source>
        <dbReference type="Proteomes" id="UP000004699"/>
    </source>
</evidence>
<feature type="active site" description="Proton acceptor; specific for L-alanine" evidence="5">
    <location>
        <position position="248"/>
    </location>
</feature>
<dbReference type="SUPFAM" id="SSF51419">
    <property type="entry name" value="PLP-binding barrel"/>
    <property type="match status" value="1"/>
</dbReference>
<proteinExistence type="inferred from homology"/>
<feature type="binding site" evidence="5 7">
    <location>
        <position position="129"/>
    </location>
    <ligand>
        <name>substrate</name>
    </ligand>
</feature>
<dbReference type="GO" id="GO:0030632">
    <property type="term" value="P:D-alanine biosynthetic process"/>
    <property type="evidence" value="ECO:0007669"/>
    <property type="project" value="UniProtKB-UniRule"/>
</dbReference>
<dbReference type="UniPathway" id="UPA00042">
    <property type="reaction ID" value="UER00497"/>
</dbReference>
<dbReference type="FunFam" id="3.20.20.10:FF:000002">
    <property type="entry name" value="Alanine racemase"/>
    <property type="match status" value="1"/>
</dbReference>
<evidence type="ECO:0000256" key="4">
    <source>
        <dbReference type="ARBA" id="ARBA00023235"/>
    </source>
</evidence>
<dbReference type="InterPro" id="IPR029066">
    <property type="entry name" value="PLP-binding_barrel"/>
</dbReference>
<dbReference type="eggNOG" id="COG0787">
    <property type="taxonomic scope" value="Bacteria"/>
</dbReference>
<feature type="binding site" evidence="5 7">
    <location>
        <position position="296"/>
    </location>
    <ligand>
        <name>substrate</name>
    </ligand>
</feature>
<keyword evidence="10" id="KW-1185">Reference proteome</keyword>
<keyword evidence="4 5" id="KW-0413">Isomerase</keyword>
<gene>
    <name evidence="9" type="primary">alr</name>
    <name evidence="9" type="ORF">NOR51B_1179</name>
</gene>
<dbReference type="PANTHER" id="PTHR30511">
    <property type="entry name" value="ALANINE RACEMASE"/>
    <property type="match status" value="1"/>
</dbReference>
<organism evidence="9 10">
    <name type="scientific">Luminiphilus syltensis NOR5-1B</name>
    <dbReference type="NCBI Taxonomy" id="565045"/>
    <lineage>
        <taxon>Bacteria</taxon>
        <taxon>Pseudomonadati</taxon>
        <taxon>Pseudomonadota</taxon>
        <taxon>Gammaproteobacteria</taxon>
        <taxon>Cellvibrionales</taxon>
        <taxon>Halieaceae</taxon>
        <taxon>Luminiphilus</taxon>
    </lineage>
</organism>
<feature type="domain" description="Alanine racemase C-terminal" evidence="8">
    <location>
        <begin position="227"/>
        <end position="351"/>
    </location>
</feature>
<dbReference type="Gene3D" id="3.20.20.10">
    <property type="entry name" value="Alanine racemase"/>
    <property type="match status" value="1"/>
</dbReference>
<dbReference type="AlphaFoldDB" id="B8KSD9"/>
<evidence type="ECO:0000256" key="6">
    <source>
        <dbReference type="PIRSR" id="PIRSR600821-50"/>
    </source>
</evidence>
<dbReference type="PRINTS" id="PR00992">
    <property type="entry name" value="ALARACEMASE"/>
</dbReference>
<dbReference type="NCBIfam" id="TIGR00492">
    <property type="entry name" value="alr"/>
    <property type="match status" value="1"/>
</dbReference>
<evidence type="ECO:0000256" key="3">
    <source>
        <dbReference type="ARBA" id="ARBA00022898"/>
    </source>
</evidence>
<dbReference type="GO" id="GO:0030170">
    <property type="term" value="F:pyridoxal phosphate binding"/>
    <property type="evidence" value="ECO:0007669"/>
    <property type="project" value="UniProtKB-UniRule"/>
</dbReference>
<dbReference type="OrthoDB" id="9813814at2"/>
<dbReference type="HAMAP" id="MF_01201">
    <property type="entry name" value="Ala_racemase"/>
    <property type="match status" value="1"/>
</dbReference>
<comment type="pathway">
    <text evidence="5">Amino-acid biosynthesis; D-alanine biosynthesis; D-alanine from L-alanine: step 1/1.</text>
</comment>
<dbReference type="GO" id="GO:0005829">
    <property type="term" value="C:cytosol"/>
    <property type="evidence" value="ECO:0007669"/>
    <property type="project" value="TreeGrafter"/>
</dbReference>
<comment type="similarity">
    <text evidence="5">Belongs to the alanine racemase family.</text>
</comment>
<evidence type="ECO:0000256" key="7">
    <source>
        <dbReference type="PIRSR" id="PIRSR600821-52"/>
    </source>
</evidence>
<dbReference type="EMBL" id="DS999411">
    <property type="protein sequence ID" value="EED35234.1"/>
    <property type="molecule type" value="Genomic_DNA"/>
</dbReference>
<dbReference type="EC" id="5.1.1.1" evidence="5"/>
<comment type="cofactor">
    <cofactor evidence="2 5 6">
        <name>pyridoxal 5'-phosphate</name>
        <dbReference type="ChEBI" id="CHEBI:597326"/>
    </cofactor>
</comment>
<dbReference type="SUPFAM" id="SSF50621">
    <property type="entry name" value="Alanine racemase C-terminal domain-like"/>
    <property type="match status" value="1"/>
</dbReference>